<proteinExistence type="predicted"/>
<accession>A0A7G8T7R6</accession>
<evidence type="ECO:0000313" key="2">
    <source>
        <dbReference type="EMBL" id="QNK39657.1"/>
    </source>
</evidence>
<dbReference type="OrthoDB" id="2914590at2"/>
<organism evidence="1 3">
    <name type="scientific">Caproicibacter fermentans</name>
    <dbReference type="NCBI Taxonomy" id="2576756"/>
    <lineage>
        <taxon>Bacteria</taxon>
        <taxon>Bacillati</taxon>
        <taxon>Bacillota</taxon>
        <taxon>Clostridia</taxon>
        <taxon>Eubacteriales</taxon>
        <taxon>Acutalibacteraceae</taxon>
        <taxon>Caproicibacter</taxon>
    </lineage>
</organism>
<dbReference type="RefSeq" id="WP_066646746.1">
    <property type="nucleotide sequence ID" value="NZ_CP060286.1"/>
</dbReference>
<name>A0A6N8I3Q1_9FIRM</name>
<protein>
    <submittedName>
        <fullName evidence="1">Uncharacterized protein</fullName>
    </submittedName>
</protein>
<sequence length="71" mass="7851">MTKRETRLLALACTFIGIVIGFLLAPIKAGTTVSCGNNNTLEGPDAKRLKHRAGKRFRTREEEPGEDTCEF</sequence>
<accession>A0A6N8I3Q1</accession>
<reference evidence="2 4" key="2">
    <citation type="submission" date="2020-08" db="EMBL/GenBank/DDBJ databases">
        <title>The isolate Caproiciproducens sp. 7D4C2 produces n-caproate at mildly acidic conditions from hexoses: genome and rBOX comparison with related strains and chain-elongating bacteria.</title>
        <authorList>
            <person name="Esquivel-Elizondo S."/>
            <person name="Bagci C."/>
            <person name="Temovska M."/>
            <person name="Jeon B.S."/>
            <person name="Bessarab I."/>
            <person name="Williams R.B.H."/>
            <person name="Huson D.H."/>
            <person name="Angenent L.T."/>
        </authorList>
    </citation>
    <scope>NUCLEOTIDE SEQUENCE [LARGE SCALE GENOMIC DNA]</scope>
    <source>
        <strain evidence="2 4">7D4C2</strain>
    </source>
</reference>
<keyword evidence="3" id="KW-1185">Reference proteome</keyword>
<dbReference type="EMBL" id="CP060286">
    <property type="protein sequence ID" value="QNK39657.1"/>
    <property type="molecule type" value="Genomic_DNA"/>
</dbReference>
<gene>
    <name evidence="1" type="ORF">CAFE_29520</name>
    <name evidence="2" type="ORF">HCR03_13055</name>
</gene>
<dbReference type="EMBL" id="VWXL01000084">
    <property type="protein sequence ID" value="MVB12220.1"/>
    <property type="molecule type" value="Genomic_DNA"/>
</dbReference>
<evidence type="ECO:0000313" key="4">
    <source>
        <dbReference type="Proteomes" id="UP000515909"/>
    </source>
</evidence>
<dbReference type="Proteomes" id="UP000469440">
    <property type="component" value="Unassembled WGS sequence"/>
</dbReference>
<dbReference type="Proteomes" id="UP000515909">
    <property type="component" value="Chromosome"/>
</dbReference>
<dbReference type="KEGG" id="cfem:HCR03_13055"/>
<evidence type="ECO:0000313" key="1">
    <source>
        <dbReference type="EMBL" id="MVB12220.1"/>
    </source>
</evidence>
<dbReference type="AlphaFoldDB" id="A0A6N8I3Q1"/>
<evidence type="ECO:0000313" key="3">
    <source>
        <dbReference type="Proteomes" id="UP000469440"/>
    </source>
</evidence>
<reference evidence="1 3" key="1">
    <citation type="submission" date="2019-09" db="EMBL/GenBank/DDBJ databases">
        <title>Genome sequence of Clostridium sp. EA1.</title>
        <authorList>
            <person name="Poehlein A."/>
            <person name="Bengelsdorf F.R."/>
            <person name="Daniel R."/>
        </authorList>
    </citation>
    <scope>NUCLEOTIDE SEQUENCE [LARGE SCALE GENOMIC DNA]</scope>
    <source>
        <strain evidence="1 3">EA1</strain>
    </source>
</reference>